<dbReference type="AlphaFoldDB" id="A0A917UL11"/>
<proteinExistence type="predicted"/>
<protein>
    <submittedName>
        <fullName evidence="1">Uncharacterized protein</fullName>
    </submittedName>
</protein>
<evidence type="ECO:0000313" key="1">
    <source>
        <dbReference type="EMBL" id="GGJ65169.1"/>
    </source>
</evidence>
<sequence>MQAEVVVALIAGGAGLAVAVASVPLNYALARRVRREDEQDLMARYRDPFLWAMHDLRSRIRTILDDEFLTRFLINGEDAIPTSVDFMNVYARRHTVFVLAEYLGWVEIVRRTVGFLDLGDQRMNRSLLEYLTTIRRVLFAVDLDPIFHVPTGQQRAIGELMIVPERDGERRNWRCIGFAEFCARLDRDEYFAGWFKRVDQGVVNFASQAPGSNRLVELNMRLTELIDFLDPSQTRFPLRDQERPHYRSQE</sequence>
<dbReference type="EMBL" id="BMMU01000039">
    <property type="protein sequence ID" value="GGJ65169.1"/>
    <property type="molecule type" value="Genomic_DNA"/>
</dbReference>
<gene>
    <name evidence="1" type="ORF">GCM10012282_72870</name>
</gene>
<reference evidence="1" key="2">
    <citation type="submission" date="2020-09" db="EMBL/GenBank/DDBJ databases">
        <authorList>
            <person name="Sun Q."/>
            <person name="Zhou Y."/>
        </authorList>
    </citation>
    <scope>NUCLEOTIDE SEQUENCE</scope>
    <source>
        <strain evidence="1">CGMCC 4.7272</strain>
    </source>
</reference>
<evidence type="ECO:0000313" key="2">
    <source>
        <dbReference type="Proteomes" id="UP000625682"/>
    </source>
</evidence>
<dbReference type="Proteomes" id="UP000625682">
    <property type="component" value="Unassembled WGS sequence"/>
</dbReference>
<accession>A0A917UL11</accession>
<name>A0A917UL11_9ACTN</name>
<reference evidence="1" key="1">
    <citation type="journal article" date="2014" name="Int. J. Syst. Evol. Microbiol.">
        <title>Complete genome sequence of Corynebacterium casei LMG S-19264T (=DSM 44701T), isolated from a smear-ripened cheese.</title>
        <authorList>
            <consortium name="US DOE Joint Genome Institute (JGI-PGF)"/>
            <person name="Walter F."/>
            <person name="Albersmeier A."/>
            <person name="Kalinowski J."/>
            <person name="Ruckert C."/>
        </authorList>
    </citation>
    <scope>NUCLEOTIDE SEQUENCE</scope>
    <source>
        <strain evidence="1">CGMCC 4.7272</strain>
    </source>
</reference>
<keyword evidence="2" id="KW-1185">Reference proteome</keyword>
<organism evidence="1 2">
    <name type="scientific">Streptomyces lacrimifluminis</name>
    <dbReference type="NCBI Taxonomy" id="1500077"/>
    <lineage>
        <taxon>Bacteria</taxon>
        <taxon>Bacillati</taxon>
        <taxon>Actinomycetota</taxon>
        <taxon>Actinomycetes</taxon>
        <taxon>Kitasatosporales</taxon>
        <taxon>Streptomycetaceae</taxon>
        <taxon>Streptomyces</taxon>
    </lineage>
</organism>
<comment type="caution">
    <text evidence="1">The sequence shown here is derived from an EMBL/GenBank/DDBJ whole genome shotgun (WGS) entry which is preliminary data.</text>
</comment>